<gene>
    <name evidence="3" type="ORF">ACHAW5_008311</name>
</gene>
<evidence type="ECO:0000313" key="4">
    <source>
        <dbReference type="Proteomes" id="UP001530315"/>
    </source>
</evidence>
<keyword evidence="2" id="KW-0732">Signal</keyword>
<comment type="caution">
    <text evidence="3">The sequence shown here is derived from an EMBL/GenBank/DDBJ whole genome shotgun (WGS) entry which is preliminary data.</text>
</comment>
<feature type="chain" id="PRO_5044889060" evidence="2">
    <location>
        <begin position="25"/>
        <end position="218"/>
    </location>
</feature>
<dbReference type="Proteomes" id="UP001530315">
    <property type="component" value="Unassembled WGS sequence"/>
</dbReference>
<dbReference type="AlphaFoldDB" id="A0ABD3NS47"/>
<dbReference type="EMBL" id="JALLAZ020001223">
    <property type="protein sequence ID" value="KAL3778368.1"/>
    <property type="molecule type" value="Genomic_DNA"/>
</dbReference>
<proteinExistence type="predicted"/>
<feature type="region of interest" description="Disordered" evidence="1">
    <location>
        <begin position="47"/>
        <end position="81"/>
    </location>
</feature>
<evidence type="ECO:0000256" key="2">
    <source>
        <dbReference type="SAM" id="SignalP"/>
    </source>
</evidence>
<reference evidence="3 4" key="1">
    <citation type="submission" date="2024-10" db="EMBL/GenBank/DDBJ databases">
        <title>Updated reference genomes for cyclostephanoid diatoms.</title>
        <authorList>
            <person name="Roberts W.R."/>
            <person name="Alverson A.J."/>
        </authorList>
    </citation>
    <scope>NUCLEOTIDE SEQUENCE [LARGE SCALE GENOMIC DNA]</scope>
    <source>
        <strain evidence="3 4">AJA276-08</strain>
    </source>
</reference>
<sequence>MLKMKSVAFVVIVIIASSMTDCEAFSSSFSGPSTSSLKTRLSRRRLWSSSHHPAAPPPSDDLEGARGDDDDSGRGGGSRRGMMMRSMALLGSSMLVGVVAPPTTRAAAGSIADAGADPATRFCGRFSDPINHPGGTRTISLIDDGANVVGDYRLARVDGGGGRGEPREYVLPAVVIGDRAIIIDFSPKGGPRDFTGVLDQKDGSIRFLRDGNRWPRLD</sequence>
<feature type="signal peptide" evidence="2">
    <location>
        <begin position="1"/>
        <end position="24"/>
    </location>
</feature>
<keyword evidence="4" id="KW-1185">Reference proteome</keyword>
<evidence type="ECO:0000256" key="1">
    <source>
        <dbReference type="SAM" id="MobiDB-lite"/>
    </source>
</evidence>
<protein>
    <submittedName>
        <fullName evidence="3">Uncharacterized protein</fullName>
    </submittedName>
</protein>
<accession>A0ABD3NS47</accession>
<name>A0ABD3NS47_9STRA</name>
<evidence type="ECO:0000313" key="3">
    <source>
        <dbReference type="EMBL" id="KAL3778368.1"/>
    </source>
</evidence>
<organism evidence="3 4">
    <name type="scientific">Stephanodiscus triporus</name>
    <dbReference type="NCBI Taxonomy" id="2934178"/>
    <lineage>
        <taxon>Eukaryota</taxon>
        <taxon>Sar</taxon>
        <taxon>Stramenopiles</taxon>
        <taxon>Ochrophyta</taxon>
        <taxon>Bacillariophyta</taxon>
        <taxon>Coscinodiscophyceae</taxon>
        <taxon>Thalassiosirophycidae</taxon>
        <taxon>Stephanodiscales</taxon>
        <taxon>Stephanodiscaceae</taxon>
        <taxon>Stephanodiscus</taxon>
    </lineage>
</organism>